<protein>
    <submittedName>
        <fullName evidence="2">Rhodanese-related sulfurtransferase</fullName>
    </submittedName>
</protein>
<accession>A0A366F074</accession>
<dbReference type="CDD" id="cd00158">
    <property type="entry name" value="RHOD"/>
    <property type="match status" value="1"/>
</dbReference>
<dbReference type="InterPro" id="IPR036873">
    <property type="entry name" value="Rhodanese-like_dom_sf"/>
</dbReference>
<evidence type="ECO:0000313" key="3">
    <source>
        <dbReference type="Proteomes" id="UP000252118"/>
    </source>
</evidence>
<dbReference type="InterPro" id="IPR001763">
    <property type="entry name" value="Rhodanese-like_dom"/>
</dbReference>
<dbReference type="Proteomes" id="UP000252118">
    <property type="component" value="Unassembled WGS sequence"/>
</dbReference>
<sequence>MEFIGVIVLAILIYLYVMMKKPGENIKQISTNELKSLFGNTDKQFIDVRTPGEFRQNHIRHFKNIPLQSLQQHAHKLSKDKEIIVICQSGMRSASACKVLKKQGFTTVTNVKGGMNSWSN</sequence>
<reference evidence="2 3" key="1">
    <citation type="submission" date="2018-06" db="EMBL/GenBank/DDBJ databases">
        <title>Freshwater and sediment microbial communities from various areas in North America, analyzing microbe dynamics in response to fracking.</title>
        <authorList>
            <person name="Lamendella R."/>
        </authorList>
    </citation>
    <scope>NUCLEOTIDE SEQUENCE [LARGE SCALE GENOMIC DNA]</scope>
    <source>
        <strain evidence="2 3">97B</strain>
    </source>
</reference>
<comment type="caution">
    <text evidence="2">The sequence shown here is derived from an EMBL/GenBank/DDBJ whole genome shotgun (WGS) entry which is preliminary data.</text>
</comment>
<dbReference type="PROSITE" id="PS50206">
    <property type="entry name" value="RHODANESE_3"/>
    <property type="match status" value="1"/>
</dbReference>
<dbReference type="PANTHER" id="PTHR43031">
    <property type="entry name" value="FAD-DEPENDENT OXIDOREDUCTASE"/>
    <property type="match status" value="1"/>
</dbReference>
<evidence type="ECO:0000313" key="2">
    <source>
        <dbReference type="EMBL" id="RBP08068.1"/>
    </source>
</evidence>
<proteinExistence type="predicted"/>
<dbReference type="AlphaFoldDB" id="A0A366F074"/>
<dbReference type="FunFam" id="3.40.250.10:FF:000049">
    <property type="entry name" value="Phage shock protein E"/>
    <property type="match status" value="1"/>
</dbReference>
<gene>
    <name evidence="2" type="ORF">DET59_101441</name>
</gene>
<name>A0A366F074_9BACI</name>
<evidence type="ECO:0000259" key="1">
    <source>
        <dbReference type="PROSITE" id="PS50206"/>
    </source>
</evidence>
<dbReference type="GO" id="GO:0016740">
    <property type="term" value="F:transferase activity"/>
    <property type="evidence" value="ECO:0007669"/>
    <property type="project" value="UniProtKB-KW"/>
</dbReference>
<dbReference type="InterPro" id="IPR050229">
    <property type="entry name" value="GlpE_sulfurtransferase"/>
</dbReference>
<dbReference type="Pfam" id="PF00581">
    <property type="entry name" value="Rhodanese"/>
    <property type="match status" value="1"/>
</dbReference>
<dbReference type="Gene3D" id="3.40.250.10">
    <property type="entry name" value="Rhodanese-like domain"/>
    <property type="match status" value="1"/>
</dbReference>
<feature type="domain" description="Rhodanese" evidence="1">
    <location>
        <begin position="39"/>
        <end position="120"/>
    </location>
</feature>
<dbReference type="PANTHER" id="PTHR43031:SF17">
    <property type="entry name" value="SULFURTRANSFERASE YTWF-RELATED"/>
    <property type="match status" value="1"/>
</dbReference>
<keyword evidence="2" id="KW-0808">Transferase</keyword>
<dbReference type="SMART" id="SM00450">
    <property type="entry name" value="RHOD"/>
    <property type="match status" value="1"/>
</dbReference>
<dbReference type="EMBL" id="QNRJ01000001">
    <property type="protein sequence ID" value="RBP08068.1"/>
    <property type="molecule type" value="Genomic_DNA"/>
</dbReference>
<dbReference type="SUPFAM" id="SSF52821">
    <property type="entry name" value="Rhodanese/Cell cycle control phosphatase"/>
    <property type="match status" value="1"/>
</dbReference>
<organism evidence="2 3">
    <name type="scientific">Rossellomorea aquimaris</name>
    <dbReference type="NCBI Taxonomy" id="189382"/>
    <lineage>
        <taxon>Bacteria</taxon>
        <taxon>Bacillati</taxon>
        <taxon>Bacillota</taxon>
        <taxon>Bacilli</taxon>
        <taxon>Bacillales</taxon>
        <taxon>Bacillaceae</taxon>
        <taxon>Rossellomorea</taxon>
    </lineage>
</organism>
<dbReference type="RefSeq" id="WP_258549538.1">
    <property type="nucleotide sequence ID" value="NZ_QNRJ01000001.1"/>
</dbReference>